<feature type="compositionally biased region" description="Low complexity" evidence="6">
    <location>
        <begin position="1725"/>
        <end position="1736"/>
    </location>
</feature>
<evidence type="ECO:0000259" key="9">
    <source>
        <dbReference type="PROSITE" id="PS52019"/>
    </source>
</evidence>
<dbReference type="Gene3D" id="3.40.47.10">
    <property type="match status" value="1"/>
</dbReference>
<dbReference type="InterPro" id="IPR014043">
    <property type="entry name" value="Acyl_transferase_dom"/>
</dbReference>
<dbReference type="Gene3D" id="3.30.70.3290">
    <property type="match status" value="1"/>
</dbReference>
<sequence>MMHIFLFGDQTADQSSFLAKVFACKDHVLLVSFLDRVNVALREEVARLPQVTRQRIPDFSTVQELVLRHQERGESSPAVESTILCISQLAHFIGYFEERPAEAFSASNTRILGLCTGLLAAAAVASAKSLTDLISLAVEAVRIAFRTGAHVSSTAEALGQTSQARQSWSTIVTNISEDSAKAAIDEFHRQNSISLSNQVYVSAVSTAAITLSGPPATTRRLFKESQSFQRLNQIEIPVYGPYHAGSLYNKTDIQRILKDGKFDALRSAKPRTSVHSAVTGKCLSAENTLDLIEQMLDEILRQPVRWDQILRQCVSDVASSSHSQCRVIALGATNVTNSLITALRSGGAPSVTLEDHLSWRSAGPGGAPSGRNSSSKIAIVGMAGRFPGAKDHELLWDLLCQGLDIHREVPSDRFDAQAHTDPSGNGRNKSHTPYGCFIEEPGLFDPRFFSMSPREAAQTDPMHRLALVTAYEALEMSGYQPNRTPSTRAHRIGTFYGQTSDDWREINAAQNIDTYFITGGVRAFAPGRINYFFKFSGPSFSIDTACSSSLAAVQLACTSLWAGDCDTAVCGGLNVLTNPDIFSGLSKGQFLSKTGSCKTYDNDADGYCRGDGVASIILKRMEDAVADNDNILGCILGAATNHSAEAVSITHPHSGAQEFLYKKVLDEAGVDPHDVSYVEMHGTGTQAGDFIEMTSVSNVFAPRNRRRRADQPLYLGAIKANIGHGEAASGTNSLVKVMMMFKNNAIPPNVGVKNLINQSFPKDLGERNVNIPFKQVPFYRRPGEVRRVFLNNFSAAGGNTALLLEDGPVKQLQGVDPRTTHVVAVSAKSLASIKKNITRLVAYIDQSPNGSLSSLAYTTTARRIQHNYRVAITASDLQKVKDGLTAALNGTLSPIPATATKVAFVFTGQGSHYASLGKTLYNDSVQFRSDIEHFDRVAQIHSLPSFLPLIDGSVTDLSTLSPVIIQVGQVCVQIALARLFSSWGIKPSAVLGHSLGEYAALVVAGVISASDAIYLVGHRARLLTTNCTPGTHGMLAVRASVASIQEVLGQGKFEVACMNGPEDTVLGGLVADIAAASDALTARGFKSTKLNVPFAFHTSQVDPILDLYDSVSASVTFNEPTVPVISPLLGEVVSEGGTIGPEYLRRHARETVNFVSGLQAADSQKLVEAKTVWVELGPHPVCSAMVKSTLPATATTLPSFRRNEDAWKTIATTLGTLHTSGLTINWNEYHREYEPALNLLVLPAYSFDDKNYWLYYTNNWCLTKGDAPVAPQQAAIEEAPKLSTTTVQRIVSQEFIGQRGTVTIESDLSEPKLNAAVSGHMVNGACLIASSIYADIALTITDYLYKQIRPGDKNVVSNVRNMEVFKPYIAKPTPGGAPQLLQVSATADLASSNTADLVFTSFAPNGSTIEHARCIVEFGDSEAWLAEWDRSAFLVQTRVDMLKDRMQRGDAHKILRGMAYKLFAALVDYDQKFRGMEEVILDSSQLEATSKVSFQTTEKDGNFFCSPYWIDSVAHLGGFIVNASDGVDSKTQVYISHGWESMRFARPLCQDKTYQSYVKMRVGANKIAVGDVYVFDGTEIIGVVGGLKFQCIPRTLLNTFLPPVGAVKPSAPVPVARTRSPPPAKPVSSMATKRPPPIVKRPIIVRKKPSSSLVERGINIVATEVDVDLAELDDERQFTDLGVDSLMALTISAKFREVLDLEIHSTLFTDHPTVGELKRFLAGQDSESSAASTADSSDSEDLPETPGLDHGAETPTTQPSSLSSGMESPQLQGEETSSIVRTIIAGEMGVGIEELAGSTNLASMGMDSLMSLAILGALREKMGLSLPSSFLTDHACLEDIERALNPQPKPTPLASIDERLKKAILPPANSVLLQGNSKTATRKLFILPDGSGSATSYVHIPLIRSDTAVYGLNCPFMKNPKDYTCGIEGVSELYLNEIRRRQPKGPYYLAGWSAGGVVAYEVTKQLMATGEKIERLILLDAPCPVNLEPLPSRLHQFFDKIGLLGNGSPKGTPEWLLPHFDASIKALTAYNPEPMDFRKAPKTYAIWCRDGVCKNPGDPRPPPSDDDPASMKWLLENRTDFGCNGWDQLLGAENMINSNMGGNHFSMMKDPL</sequence>
<dbReference type="InterPro" id="IPR050091">
    <property type="entry name" value="PKS_NRPS_Biosynth_Enz"/>
</dbReference>
<dbReference type="FunFam" id="3.10.129.110:FF:000001">
    <property type="entry name" value="Sterigmatocystin biosynthesis polyketide synthase"/>
    <property type="match status" value="1"/>
</dbReference>
<dbReference type="GO" id="GO:0044550">
    <property type="term" value="P:secondary metabolite biosynthetic process"/>
    <property type="evidence" value="ECO:0007669"/>
    <property type="project" value="UniProtKB-ARBA"/>
</dbReference>
<feature type="domain" description="Ketosynthase family 3 (KS3)" evidence="8">
    <location>
        <begin position="374"/>
        <end position="806"/>
    </location>
</feature>
<dbReference type="PROSITE" id="PS00606">
    <property type="entry name" value="KS3_1"/>
    <property type="match status" value="1"/>
</dbReference>
<evidence type="ECO:0000256" key="1">
    <source>
        <dbReference type="ARBA" id="ARBA00022450"/>
    </source>
</evidence>
<dbReference type="PROSITE" id="PS00012">
    <property type="entry name" value="PHOSPHOPANTETHEINE"/>
    <property type="match status" value="2"/>
</dbReference>
<dbReference type="PANTHER" id="PTHR43775:SF37">
    <property type="entry name" value="SI:DKEY-61P9.11"/>
    <property type="match status" value="1"/>
</dbReference>
<dbReference type="PROSITE" id="PS52019">
    <property type="entry name" value="PKS_MFAS_DH"/>
    <property type="match status" value="1"/>
</dbReference>
<dbReference type="CDD" id="cd00833">
    <property type="entry name" value="PKS"/>
    <property type="match status" value="1"/>
</dbReference>
<dbReference type="Pfam" id="PF00109">
    <property type="entry name" value="ketoacyl-synt"/>
    <property type="match status" value="1"/>
</dbReference>
<keyword evidence="2" id="KW-0597">Phosphoprotein</keyword>
<feature type="region of interest" description="N-terminal hotdog fold" evidence="5">
    <location>
        <begin position="1288"/>
        <end position="1423"/>
    </location>
</feature>
<dbReference type="GO" id="GO:0006633">
    <property type="term" value="P:fatty acid biosynthetic process"/>
    <property type="evidence" value="ECO:0007669"/>
    <property type="project" value="InterPro"/>
</dbReference>
<feature type="domain" description="PKS/mFAS DH" evidence="9">
    <location>
        <begin position="1288"/>
        <end position="1598"/>
    </location>
</feature>
<dbReference type="PANTHER" id="PTHR43775">
    <property type="entry name" value="FATTY ACID SYNTHASE"/>
    <property type="match status" value="1"/>
</dbReference>
<dbReference type="InterPro" id="IPR049900">
    <property type="entry name" value="PKS_mFAS_DH"/>
</dbReference>
<feature type="active site" description="Proton acceptor; for dehydratase activity" evidence="5">
    <location>
        <position position="1320"/>
    </location>
</feature>
<dbReference type="GO" id="GO:0004315">
    <property type="term" value="F:3-oxoacyl-[acyl-carrier-protein] synthase activity"/>
    <property type="evidence" value="ECO:0007669"/>
    <property type="project" value="InterPro"/>
</dbReference>
<evidence type="ECO:0000259" key="8">
    <source>
        <dbReference type="PROSITE" id="PS52004"/>
    </source>
</evidence>
<evidence type="ECO:0000313" key="11">
    <source>
        <dbReference type="Proteomes" id="UP000750711"/>
    </source>
</evidence>
<keyword evidence="1" id="KW-0596">Phosphopantetheine</keyword>
<dbReference type="PROSITE" id="PS50075">
    <property type="entry name" value="CARRIER"/>
    <property type="match status" value="2"/>
</dbReference>
<dbReference type="SMART" id="SM00825">
    <property type="entry name" value="PKS_KS"/>
    <property type="match status" value="1"/>
</dbReference>
<dbReference type="Pfam" id="PF22621">
    <property type="entry name" value="CurL-like_PKS_C"/>
    <property type="match status" value="1"/>
</dbReference>
<name>A0A9P8LAL3_9PEZI</name>
<feature type="region of interest" description="Disordered" evidence="6">
    <location>
        <begin position="1723"/>
        <end position="1776"/>
    </location>
</feature>
<dbReference type="InterPro" id="IPR032088">
    <property type="entry name" value="SAT"/>
</dbReference>
<evidence type="ECO:0000256" key="2">
    <source>
        <dbReference type="ARBA" id="ARBA00022553"/>
    </source>
</evidence>
<feature type="region of interest" description="Disordered" evidence="6">
    <location>
        <begin position="1612"/>
        <end position="1632"/>
    </location>
</feature>
<gene>
    <name evidence="10" type="ORF">GP486_004593</name>
</gene>
<dbReference type="InterPro" id="IPR030918">
    <property type="entry name" value="PT_fungal_PKS"/>
</dbReference>
<dbReference type="GO" id="GO:0031177">
    <property type="term" value="F:phosphopantetheine binding"/>
    <property type="evidence" value="ECO:0007669"/>
    <property type="project" value="InterPro"/>
</dbReference>
<dbReference type="SMART" id="SM00823">
    <property type="entry name" value="PKS_PP"/>
    <property type="match status" value="2"/>
</dbReference>
<feature type="domain" description="Carrier" evidence="7">
    <location>
        <begin position="1774"/>
        <end position="1848"/>
    </location>
</feature>
<feature type="compositionally biased region" description="Polar residues" evidence="6">
    <location>
        <begin position="1754"/>
        <end position="1776"/>
    </location>
</feature>
<dbReference type="Pfam" id="PF02801">
    <property type="entry name" value="Ketoacyl-synt_C"/>
    <property type="match status" value="1"/>
</dbReference>
<feature type="region of interest" description="C-terminal hotdog fold" evidence="5">
    <location>
        <begin position="1451"/>
        <end position="1598"/>
    </location>
</feature>
<feature type="active site" description="Proton donor; for dehydratase activity" evidence="5">
    <location>
        <position position="1511"/>
    </location>
</feature>
<dbReference type="InterPro" id="IPR014031">
    <property type="entry name" value="Ketoacyl_synth_C"/>
</dbReference>
<keyword evidence="3" id="KW-0808">Transferase</keyword>
<protein>
    <submittedName>
        <fullName evidence="10">Type I Iterative PKS</fullName>
    </submittedName>
</protein>
<dbReference type="SMART" id="SM01294">
    <property type="entry name" value="PKS_PP_betabranch"/>
    <property type="match status" value="1"/>
</dbReference>
<dbReference type="InterPro" id="IPR042104">
    <property type="entry name" value="PKS_dehydratase_sf"/>
</dbReference>
<dbReference type="InterPro" id="IPR014030">
    <property type="entry name" value="Ketoacyl_synth_N"/>
</dbReference>
<dbReference type="Pfam" id="PF00550">
    <property type="entry name" value="PP-binding"/>
    <property type="match status" value="2"/>
</dbReference>
<dbReference type="Gene3D" id="3.40.366.10">
    <property type="entry name" value="Malonyl-Coenzyme A Acyl Carrier Protein, domain 2"/>
    <property type="match status" value="2"/>
</dbReference>
<feature type="non-terminal residue" evidence="10">
    <location>
        <position position="2112"/>
    </location>
</feature>
<dbReference type="Proteomes" id="UP000750711">
    <property type="component" value="Unassembled WGS sequence"/>
</dbReference>
<dbReference type="InterPro" id="IPR029058">
    <property type="entry name" value="AB_hydrolase_fold"/>
</dbReference>
<keyword evidence="4" id="KW-0677">Repeat</keyword>
<dbReference type="InterPro" id="IPR020841">
    <property type="entry name" value="PKS_Beta-ketoAc_synthase_dom"/>
</dbReference>
<dbReference type="FunFam" id="3.40.366.10:FF:000002">
    <property type="entry name" value="Probable polyketide synthase 2"/>
    <property type="match status" value="1"/>
</dbReference>
<comment type="caution">
    <text evidence="10">The sequence shown here is derived from an EMBL/GenBank/DDBJ whole genome shotgun (WGS) entry which is preliminary data.</text>
</comment>
<dbReference type="SUPFAM" id="SSF52151">
    <property type="entry name" value="FabD/lysophospholipase-like"/>
    <property type="match status" value="2"/>
</dbReference>
<dbReference type="PROSITE" id="PS52004">
    <property type="entry name" value="KS3_2"/>
    <property type="match status" value="1"/>
</dbReference>
<dbReference type="InterPro" id="IPR016036">
    <property type="entry name" value="Malonyl_transacylase_ACP-bd"/>
</dbReference>
<dbReference type="InterPro" id="IPR001031">
    <property type="entry name" value="Thioesterase"/>
</dbReference>
<dbReference type="InterPro" id="IPR016035">
    <property type="entry name" value="Acyl_Trfase/lysoPLipase"/>
</dbReference>
<evidence type="ECO:0000256" key="5">
    <source>
        <dbReference type="PROSITE-ProRule" id="PRU01363"/>
    </source>
</evidence>
<feature type="domain" description="Carrier" evidence="7">
    <location>
        <begin position="1651"/>
        <end position="1725"/>
    </location>
</feature>
<dbReference type="SUPFAM" id="SSF47336">
    <property type="entry name" value="ACP-like"/>
    <property type="match status" value="2"/>
</dbReference>
<dbReference type="InterPro" id="IPR020806">
    <property type="entry name" value="PKS_PP-bd"/>
</dbReference>
<dbReference type="InterPro" id="IPR006162">
    <property type="entry name" value="Ppantetheine_attach_site"/>
</dbReference>
<dbReference type="InterPro" id="IPR049551">
    <property type="entry name" value="PKS_DH_C"/>
</dbReference>
<evidence type="ECO:0000313" key="10">
    <source>
        <dbReference type="EMBL" id="KAH0558765.1"/>
    </source>
</evidence>
<dbReference type="SMART" id="SM00827">
    <property type="entry name" value="PKS_AT"/>
    <property type="match status" value="1"/>
</dbReference>
<dbReference type="InterPro" id="IPR001227">
    <property type="entry name" value="Ac_transferase_dom_sf"/>
</dbReference>
<evidence type="ECO:0000259" key="7">
    <source>
        <dbReference type="PROSITE" id="PS50075"/>
    </source>
</evidence>
<dbReference type="InterPro" id="IPR018201">
    <property type="entry name" value="Ketoacyl_synth_AS"/>
</dbReference>
<dbReference type="FunFam" id="3.40.50.1820:FF:000116">
    <property type="entry name" value="Sterigmatocystin biosynthesis polyketide synthase"/>
    <property type="match status" value="1"/>
</dbReference>
<reference evidence="10" key="1">
    <citation type="submission" date="2021-03" db="EMBL/GenBank/DDBJ databases">
        <title>Comparative genomics and phylogenomic investigation of the class Geoglossomycetes provide insights into ecological specialization and systematics.</title>
        <authorList>
            <person name="Melie T."/>
            <person name="Pirro S."/>
            <person name="Miller A.N."/>
            <person name="Quandt A."/>
        </authorList>
    </citation>
    <scope>NUCLEOTIDE SEQUENCE</scope>
    <source>
        <strain evidence="10">CAQ_001_2017</strain>
    </source>
</reference>
<dbReference type="EMBL" id="JAGHQM010000744">
    <property type="protein sequence ID" value="KAH0558765.1"/>
    <property type="molecule type" value="Genomic_DNA"/>
</dbReference>
<dbReference type="Pfam" id="PF16073">
    <property type="entry name" value="SAT"/>
    <property type="match status" value="1"/>
</dbReference>
<dbReference type="NCBIfam" id="TIGR04532">
    <property type="entry name" value="PT_fungal_PKS"/>
    <property type="match status" value="1"/>
</dbReference>
<dbReference type="SUPFAM" id="SSF53901">
    <property type="entry name" value="Thiolase-like"/>
    <property type="match status" value="1"/>
</dbReference>
<dbReference type="InterPro" id="IPR009081">
    <property type="entry name" value="PP-bd_ACP"/>
</dbReference>
<dbReference type="Pfam" id="PF14765">
    <property type="entry name" value="PS-DH"/>
    <property type="match status" value="1"/>
</dbReference>
<dbReference type="FunFam" id="3.40.47.10:FF:000031">
    <property type="entry name" value="Sterigmatocystin biosynthesis polyketide synthase"/>
    <property type="match status" value="1"/>
</dbReference>
<evidence type="ECO:0000256" key="4">
    <source>
        <dbReference type="ARBA" id="ARBA00022737"/>
    </source>
</evidence>
<dbReference type="Pfam" id="PF00698">
    <property type="entry name" value="Acyl_transf_1"/>
    <property type="match status" value="1"/>
</dbReference>
<dbReference type="FunFam" id="1.10.1200.10:FF:000011">
    <property type="entry name" value="Sterigmatocystin biosynthesis polyketide synthase"/>
    <property type="match status" value="1"/>
</dbReference>
<dbReference type="SUPFAM" id="SSF55048">
    <property type="entry name" value="Probable ACP-binding domain of malonyl-CoA ACP transacylase"/>
    <property type="match status" value="1"/>
</dbReference>
<dbReference type="SUPFAM" id="SSF53474">
    <property type="entry name" value="alpha/beta-Hydrolases"/>
    <property type="match status" value="1"/>
</dbReference>
<dbReference type="Gene3D" id="3.10.129.110">
    <property type="entry name" value="Polyketide synthase dehydratase"/>
    <property type="match status" value="1"/>
</dbReference>
<accession>A0A9P8LAL3</accession>
<dbReference type="InterPro" id="IPR016039">
    <property type="entry name" value="Thiolase-like"/>
</dbReference>
<evidence type="ECO:0000256" key="6">
    <source>
        <dbReference type="SAM" id="MobiDB-lite"/>
    </source>
</evidence>
<dbReference type="Gene3D" id="1.10.1200.10">
    <property type="entry name" value="ACP-like"/>
    <property type="match status" value="2"/>
</dbReference>
<organism evidence="10 11">
    <name type="scientific">Trichoglossum hirsutum</name>
    <dbReference type="NCBI Taxonomy" id="265104"/>
    <lineage>
        <taxon>Eukaryota</taxon>
        <taxon>Fungi</taxon>
        <taxon>Dikarya</taxon>
        <taxon>Ascomycota</taxon>
        <taxon>Pezizomycotina</taxon>
        <taxon>Geoglossomycetes</taxon>
        <taxon>Geoglossales</taxon>
        <taxon>Geoglossaceae</taxon>
        <taxon>Trichoglossum</taxon>
    </lineage>
</organism>
<keyword evidence="11" id="KW-1185">Reference proteome</keyword>
<dbReference type="GO" id="GO:0004312">
    <property type="term" value="F:fatty acid synthase activity"/>
    <property type="evidence" value="ECO:0007669"/>
    <property type="project" value="TreeGrafter"/>
</dbReference>
<dbReference type="InterPro" id="IPR036736">
    <property type="entry name" value="ACP-like_sf"/>
</dbReference>
<proteinExistence type="predicted"/>
<dbReference type="Pfam" id="PF00975">
    <property type="entry name" value="Thioesterase"/>
    <property type="match status" value="1"/>
</dbReference>
<evidence type="ECO:0000256" key="3">
    <source>
        <dbReference type="ARBA" id="ARBA00022679"/>
    </source>
</evidence>
<dbReference type="Gene3D" id="3.40.50.1820">
    <property type="entry name" value="alpha/beta hydrolase"/>
    <property type="match status" value="1"/>
</dbReference>